<evidence type="ECO:0000256" key="7">
    <source>
        <dbReference type="ARBA" id="ARBA00023274"/>
    </source>
</evidence>
<feature type="binding site" evidence="11">
    <location>
        <position position="24"/>
    </location>
    <ligand>
        <name>Zn(2+)</name>
        <dbReference type="ChEBI" id="CHEBI:29105"/>
    </ligand>
</feature>
<feature type="binding site" evidence="11">
    <location>
        <position position="40"/>
    </location>
    <ligand>
        <name>Zn(2+)</name>
        <dbReference type="ChEBI" id="CHEBI:29105"/>
    </ligand>
</feature>
<dbReference type="PANTHER" id="PTHR19836:SF19">
    <property type="entry name" value="SMALL RIBOSOMAL SUBUNIT PROTEIN US14M"/>
    <property type="match status" value="1"/>
</dbReference>
<dbReference type="FunFam" id="4.10.830.10:FF:000001">
    <property type="entry name" value="30S ribosomal protein S14 type Z"/>
    <property type="match status" value="1"/>
</dbReference>
<evidence type="ECO:0000256" key="6">
    <source>
        <dbReference type="ARBA" id="ARBA00022980"/>
    </source>
</evidence>
<dbReference type="AlphaFoldDB" id="A0A0P9C761"/>
<keyword evidence="4 11" id="KW-0862">Zinc</keyword>
<dbReference type="RefSeq" id="WP_054965198.1">
    <property type="nucleotide sequence ID" value="NZ_FMUN01000005.1"/>
</dbReference>
<evidence type="ECO:0000256" key="10">
    <source>
        <dbReference type="ARBA" id="ARBA00060857"/>
    </source>
</evidence>
<dbReference type="GO" id="GO:0008270">
    <property type="term" value="F:zinc ion binding"/>
    <property type="evidence" value="ECO:0007669"/>
    <property type="project" value="UniProtKB-UniRule"/>
</dbReference>
<sequence>MPRKSLIAKAKRKQKFTVREYNRCNNCGRARAYYRKFGLCRLCLRKHALKGEVPGVTKSSW</sequence>
<accession>A0A0P9C761</accession>
<dbReference type="InterPro" id="IPR001209">
    <property type="entry name" value="Ribosomal_uS14"/>
</dbReference>
<keyword evidence="3 11" id="KW-0699">rRNA-binding</keyword>
<feature type="binding site" evidence="11">
    <location>
        <position position="27"/>
    </location>
    <ligand>
        <name>Zn(2+)</name>
        <dbReference type="ChEBI" id="CHEBI:29105"/>
    </ligand>
</feature>
<dbReference type="HAMAP" id="MF_01364_B">
    <property type="entry name" value="Ribosomal_uS14_2_B"/>
    <property type="match status" value="1"/>
</dbReference>
<dbReference type="GO" id="GO:0003735">
    <property type="term" value="F:structural constituent of ribosome"/>
    <property type="evidence" value="ECO:0007669"/>
    <property type="project" value="InterPro"/>
</dbReference>
<comment type="cofactor">
    <cofactor evidence="11">
        <name>Zn(2+)</name>
        <dbReference type="ChEBI" id="CHEBI:29105"/>
    </cofactor>
    <text evidence="11">Binds 1 zinc ion per subunit.</text>
</comment>
<organism evidence="12 13">
    <name type="scientific">Thiohalorhabdus denitrificans</name>
    <dbReference type="NCBI Taxonomy" id="381306"/>
    <lineage>
        <taxon>Bacteria</taxon>
        <taxon>Pseudomonadati</taxon>
        <taxon>Pseudomonadota</taxon>
        <taxon>Gammaproteobacteria</taxon>
        <taxon>Thiohalorhabdales</taxon>
        <taxon>Thiohalorhabdaceae</taxon>
        <taxon>Thiohalorhabdus</taxon>
    </lineage>
</organism>
<dbReference type="InterPro" id="IPR023053">
    <property type="entry name" value="Ribosomal_uS14_bact"/>
</dbReference>
<keyword evidence="5 11" id="KW-0694">RNA-binding</keyword>
<name>A0A0P9C761_9GAMM</name>
<evidence type="ECO:0000256" key="4">
    <source>
        <dbReference type="ARBA" id="ARBA00022833"/>
    </source>
</evidence>
<evidence type="ECO:0000313" key="13">
    <source>
        <dbReference type="Proteomes" id="UP000183104"/>
    </source>
</evidence>
<proteinExistence type="inferred from homology"/>
<evidence type="ECO:0000256" key="5">
    <source>
        <dbReference type="ARBA" id="ARBA00022884"/>
    </source>
</evidence>
<comment type="subunit">
    <text evidence="9 11">Part of the 30S ribosomal subunit. Contacts proteins S3 and S10.</text>
</comment>
<keyword evidence="2 11" id="KW-0479">Metal-binding</keyword>
<evidence type="ECO:0000313" key="12">
    <source>
        <dbReference type="EMBL" id="SCY43128.1"/>
    </source>
</evidence>
<evidence type="ECO:0000256" key="1">
    <source>
        <dbReference type="ARBA" id="ARBA00003686"/>
    </source>
</evidence>
<dbReference type="OrthoDB" id="9810484at2"/>
<dbReference type="PROSITE" id="PS00527">
    <property type="entry name" value="RIBOSOMAL_S14"/>
    <property type="match status" value="1"/>
</dbReference>
<dbReference type="PANTHER" id="PTHR19836">
    <property type="entry name" value="30S RIBOSOMAL PROTEIN S14"/>
    <property type="match status" value="1"/>
</dbReference>
<dbReference type="PATRIC" id="fig|381306.5.peg.1132"/>
<comment type="similarity">
    <text evidence="10 11">Belongs to the universal ribosomal protein uS14 family. Zinc-binding uS14 subfamily.</text>
</comment>
<dbReference type="GO" id="GO:0005737">
    <property type="term" value="C:cytoplasm"/>
    <property type="evidence" value="ECO:0007669"/>
    <property type="project" value="UniProtKB-ARBA"/>
</dbReference>
<keyword evidence="7 11" id="KW-0687">Ribonucleoprotein</keyword>
<dbReference type="GO" id="GO:0006412">
    <property type="term" value="P:translation"/>
    <property type="evidence" value="ECO:0007669"/>
    <property type="project" value="UniProtKB-UniRule"/>
</dbReference>
<dbReference type="Proteomes" id="UP000183104">
    <property type="component" value="Unassembled WGS sequence"/>
</dbReference>
<comment type="function">
    <text evidence="1 11">Binds 16S rRNA, required for the assembly of 30S particles and may also be responsible for determining the conformation of the 16S rRNA at the A site.</text>
</comment>
<dbReference type="GO" id="GO:0019843">
    <property type="term" value="F:rRNA binding"/>
    <property type="evidence" value="ECO:0007669"/>
    <property type="project" value="UniProtKB-UniRule"/>
</dbReference>
<evidence type="ECO:0000256" key="8">
    <source>
        <dbReference type="ARBA" id="ARBA00035167"/>
    </source>
</evidence>
<protein>
    <recommendedName>
        <fullName evidence="8 11">Small ribosomal subunit protein uS14</fullName>
    </recommendedName>
</protein>
<keyword evidence="6 11" id="KW-0689">Ribosomal protein</keyword>
<dbReference type="EMBL" id="FMUN01000005">
    <property type="protein sequence ID" value="SCY43128.1"/>
    <property type="molecule type" value="Genomic_DNA"/>
</dbReference>
<gene>
    <name evidence="11" type="primary">rpsZ</name>
    <name evidence="11" type="synonym">rpsN</name>
    <name evidence="12" type="ORF">SAMN05661077_2131</name>
</gene>
<keyword evidence="13" id="KW-1185">Reference proteome</keyword>
<reference evidence="13" key="1">
    <citation type="submission" date="2016-10" db="EMBL/GenBank/DDBJ databases">
        <authorList>
            <person name="Varghese N."/>
        </authorList>
    </citation>
    <scope>NUCLEOTIDE SEQUENCE [LARGE SCALE GENOMIC DNA]</scope>
    <source>
        <strain evidence="13">HL 19</strain>
    </source>
</reference>
<dbReference type="Pfam" id="PF00253">
    <property type="entry name" value="Ribosomal_S14"/>
    <property type="match status" value="1"/>
</dbReference>
<evidence type="ECO:0000256" key="11">
    <source>
        <dbReference type="HAMAP-Rule" id="MF_01364"/>
    </source>
</evidence>
<dbReference type="Gene3D" id="4.10.830.10">
    <property type="entry name" value="30s Ribosomal Protein S14, Chain N"/>
    <property type="match status" value="1"/>
</dbReference>
<dbReference type="InterPro" id="IPR043140">
    <property type="entry name" value="Ribosomal_uS14_sf"/>
</dbReference>
<dbReference type="InterPro" id="IPR018271">
    <property type="entry name" value="Ribosomal_uS14_CS"/>
</dbReference>
<evidence type="ECO:0000256" key="3">
    <source>
        <dbReference type="ARBA" id="ARBA00022730"/>
    </source>
</evidence>
<dbReference type="SUPFAM" id="SSF57716">
    <property type="entry name" value="Glucocorticoid receptor-like (DNA-binding domain)"/>
    <property type="match status" value="1"/>
</dbReference>
<evidence type="ECO:0000256" key="9">
    <source>
        <dbReference type="ARBA" id="ARBA00047110"/>
    </source>
</evidence>
<dbReference type="GO" id="GO:0015935">
    <property type="term" value="C:small ribosomal subunit"/>
    <property type="evidence" value="ECO:0007669"/>
    <property type="project" value="TreeGrafter"/>
</dbReference>
<dbReference type="NCBIfam" id="NF005974">
    <property type="entry name" value="PRK08061.1"/>
    <property type="match status" value="1"/>
</dbReference>
<evidence type="ECO:0000256" key="2">
    <source>
        <dbReference type="ARBA" id="ARBA00022723"/>
    </source>
</evidence>
<feature type="binding site" evidence="11">
    <location>
        <position position="43"/>
    </location>
    <ligand>
        <name>Zn(2+)</name>
        <dbReference type="ChEBI" id="CHEBI:29105"/>
    </ligand>
</feature>
<dbReference type="STRING" id="381306.AN478_03245"/>